<dbReference type="InterPro" id="IPR001584">
    <property type="entry name" value="Integrase_cat-core"/>
</dbReference>
<dbReference type="KEGG" id="asla:NCTC11923_00985"/>
<dbReference type="Gene3D" id="3.30.420.10">
    <property type="entry name" value="Ribonuclease H-like superfamily/Ribonuclease H"/>
    <property type="match status" value="1"/>
</dbReference>
<evidence type="ECO:0000313" key="6">
    <source>
        <dbReference type="EMBL" id="VEG74749.1"/>
    </source>
</evidence>
<dbReference type="EMBL" id="LR134363">
    <property type="protein sequence ID" value="VEG75216.1"/>
    <property type="molecule type" value="Genomic_DNA"/>
</dbReference>
<dbReference type="InterPro" id="IPR050900">
    <property type="entry name" value="Transposase_IS3/IS150/IS904"/>
</dbReference>
<evidence type="ECO:0000313" key="3">
    <source>
        <dbReference type="EMBL" id="VEG74316.1"/>
    </source>
</evidence>
<dbReference type="KEGG" id="asla:NCTC11923_01874"/>
<gene>
    <name evidence="3" type="ORF">NCTC11923_00950</name>
    <name evidence="4" type="ORF">NCTC11923_00985</name>
    <name evidence="5" type="ORF">NCTC11923_01336</name>
    <name evidence="6" type="ORF">NCTC11923_01388</name>
    <name evidence="7" type="ORF">NCTC11923_01874</name>
</gene>
<dbReference type="InterPro" id="IPR048020">
    <property type="entry name" value="Transpos_IS3"/>
</dbReference>
<dbReference type="PANTHER" id="PTHR46889:SF4">
    <property type="entry name" value="TRANSPOSASE INSO FOR INSERTION SEQUENCE ELEMENT IS911B-RELATED"/>
    <property type="match status" value="1"/>
</dbReference>
<evidence type="ECO:0000256" key="1">
    <source>
        <dbReference type="ARBA" id="ARBA00002286"/>
    </source>
</evidence>
<comment type="function">
    <text evidence="1">Involved in the transposition of the insertion sequence.</text>
</comment>
<dbReference type="InterPro" id="IPR012337">
    <property type="entry name" value="RNaseH-like_sf"/>
</dbReference>
<organism evidence="7 8">
    <name type="scientific">Actinomyces slackii</name>
    <dbReference type="NCBI Taxonomy" id="52774"/>
    <lineage>
        <taxon>Bacteria</taxon>
        <taxon>Bacillati</taxon>
        <taxon>Actinomycetota</taxon>
        <taxon>Actinomycetes</taxon>
        <taxon>Actinomycetales</taxon>
        <taxon>Actinomycetaceae</taxon>
        <taxon>Actinomyces</taxon>
    </lineage>
</organism>
<dbReference type="PROSITE" id="PS50994">
    <property type="entry name" value="INTEGRASE"/>
    <property type="match status" value="1"/>
</dbReference>
<feature type="domain" description="Integrase catalytic" evidence="2">
    <location>
        <begin position="124"/>
        <end position="288"/>
    </location>
</feature>
<dbReference type="Proteomes" id="UP000276899">
    <property type="component" value="Chromosome"/>
</dbReference>
<dbReference type="PANTHER" id="PTHR46889">
    <property type="entry name" value="TRANSPOSASE INSF FOR INSERTION SEQUENCE IS3B-RELATED"/>
    <property type="match status" value="1"/>
</dbReference>
<reference evidence="7 8" key="1">
    <citation type="submission" date="2018-12" db="EMBL/GenBank/DDBJ databases">
        <authorList>
            <consortium name="Pathogen Informatics"/>
        </authorList>
    </citation>
    <scope>NUCLEOTIDE SEQUENCE [LARGE SCALE GENOMIC DNA]</scope>
    <source>
        <strain evidence="7 8">NCTC11923</strain>
    </source>
</reference>
<dbReference type="Pfam" id="PF13276">
    <property type="entry name" value="HTH_21"/>
    <property type="match status" value="1"/>
</dbReference>
<dbReference type="KEGG" id="asla:NCTC11923_01336"/>
<dbReference type="AlphaFoldDB" id="A0A3S4WHR1"/>
<sequence>MSHKYALINREEGNYPIVSMCRWSKVSRSGYYSWRDRPQSATSMRREELTALIKAEFEASDGTYGYRRITARLGRRGVVAHHDTVRSIMRERGLVAAQPRRRTRTTTPAADLKEWPDLVERDFTATAPGTKWVGDITYIRTWVGFVYLATVLDCATKKVVGYAMADHMRTELVCQAIDMAVRNCPPVTGTTIFHSDRGSQYTCQKFAEHLGAYGIRLSVGRTGVCWDNAWAESFNATLKNERVHRMVYPTRGKAMNDIASWIELVYNHTRLHSSLGYRTPNEVERELLDHKKAA</sequence>
<dbReference type="GO" id="GO:0003676">
    <property type="term" value="F:nucleic acid binding"/>
    <property type="evidence" value="ECO:0007669"/>
    <property type="project" value="InterPro"/>
</dbReference>
<evidence type="ECO:0000313" key="7">
    <source>
        <dbReference type="EMBL" id="VEG75216.1"/>
    </source>
</evidence>
<dbReference type="InterPro" id="IPR036397">
    <property type="entry name" value="RNaseH_sf"/>
</dbReference>
<protein>
    <submittedName>
        <fullName evidence="7">Integrase core domain</fullName>
    </submittedName>
</protein>
<dbReference type="KEGG" id="asla:NCTC11923_01388"/>
<dbReference type="RefSeq" id="WP_026427392.1">
    <property type="nucleotide sequence ID" value="NZ_CBCRWE010000149.1"/>
</dbReference>
<dbReference type="EMBL" id="LR134363">
    <property type="protein sequence ID" value="VEG74749.1"/>
    <property type="molecule type" value="Genomic_DNA"/>
</dbReference>
<evidence type="ECO:0000313" key="4">
    <source>
        <dbReference type="EMBL" id="VEG74351.1"/>
    </source>
</evidence>
<proteinExistence type="predicted"/>
<dbReference type="EMBL" id="LR134363">
    <property type="protein sequence ID" value="VEG74316.1"/>
    <property type="molecule type" value="Genomic_DNA"/>
</dbReference>
<name>A0A3S4WHR1_9ACTO</name>
<dbReference type="STRING" id="1278298.GCA_000428685_02112"/>
<keyword evidence="8" id="KW-1185">Reference proteome</keyword>
<evidence type="ECO:0000313" key="8">
    <source>
        <dbReference type="Proteomes" id="UP000276899"/>
    </source>
</evidence>
<evidence type="ECO:0000259" key="2">
    <source>
        <dbReference type="PROSITE" id="PS50994"/>
    </source>
</evidence>
<dbReference type="GO" id="GO:0015074">
    <property type="term" value="P:DNA integration"/>
    <property type="evidence" value="ECO:0007669"/>
    <property type="project" value="InterPro"/>
</dbReference>
<dbReference type="KEGG" id="asla:NCTC11923_00950"/>
<accession>A0A3S4WHR1</accession>
<dbReference type="EMBL" id="LR134363">
    <property type="protein sequence ID" value="VEG74351.1"/>
    <property type="molecule type" value="Genomic_DNA"/>
</dbReference>
<dbReference type="SUPFAM" id="SSF53098">
    <property type="entry name" value="Ribonuclease H-like"/>
    <property type="match status" value="1"/>
</dbReference>
<dbReference type="InterPro" id="IPR025948">
    <property type="entry name" value="HTH-like_dom"/>
</dbReference>
<evidence type="ECO:0000313" key="5">
    <source>
        <dbReference type="EMBL" id="VEG74698.1"/>
    </source>
</evidence>
<dbReference type="Pfam" id="PF00665">
    <property type="entry name" value="rve"/>
    <property type="match status" value="1"/>
</dbReference>
<dbReference type="NCBIfam" id="NF033516">
    <property type="entry name" value="transpos_IS3"/>
    <property type="match status" value="1"/>
</dbReference>
<dbReference type="EMBL" id="LR134363">
    <property type="protein sequence ID" value="VEG74698.1"/>
    <property type="molecule type" value="Genomic_DNA"/>
</dbReference>